<evidence type="ECO:0000313" key="3">
    <source>
        <dbReference type="Proteomes" id="UP000178315"/>
    </source>
</evidence>
<dbReference type="Gene3D" id="3.60.40.10">
    <property type="entry name" value="PPM-type phosphatase domain"/>
    <property type="match status" value="1"/>
</dbReference>
<dbReference type="EMBL" id="MHJU01000037">
    <property type="protein sequence ID" value="OGY72334.1"/>
    <property type="molecule type" value="Genomic_DNA"/>
</dbReference>
<organism evidence="2 3">
    <name type="scientific">Candidatus Jacksonbacteria bacterium RIFCSPLOWO2_02_FULL_44_20</name>
    <dbReference type="NCBI Taxonomy" id="1798460"/>
    <lineage>
        <taxon>Bacteria</taxon>
        <taxon>Candidatus Jacksoniibacteriota</taxon>
    </lineage>
</organism>
<dbReference type="Gene3D" id="2.120.10.30">
    <property type="entry name" value="TolB, C-terminal domain"/>
    <property type="match status" value="1"/>
</dbReference>
<sequence>MKYSSAILLENAHQTAGEFSVHISKYDENLGELTILLEIRDAGEETKKIIKHIIEDSEYHYFHSIAREPEKALEDALQKVNLGISETLKHTKNDWLSHSSLLIAACCNGEVHFAKVHSISAFLISRDNGSDEIIQITENALSEAVNPVKVFSNIYSGTLTKDSAILFVSDSILDYVSQEKLRKISIDNSPKEAISELKTILKKAPGTKMFGAVICKAVDDEETVPIQKGKDVVKHELRTIKPIAQSLKVETPEKEPEIQHIKNIAHLYQKSGKKPGSRDGKSFMNKKIVLAIVIALIIIVVGVKLIGFLKTDNNRDNSEKNQTQVAIQTFEENVALIQATFIEAQNDLIVDKKEEAKQSLLQISALVSALPEDAPEHAREKRLLEKKVKTQILLAEGVGLTNATLVAELTGISATDIIRKDDDFFLIDTLSGDFHHLSVSSPQPIKLDVTTAGEIGKISRSIDETGDGIILYHELGTLAELQIQKKTIKALEWNRGWKGAPLASEIYQNKLYVVAPENKIFKYSSSITGFTQETSWLKEGSAVSLDDATDLAIDSTLWVLKQNGEILKFFKGAREPFSFTISPPLTKPVKLFTDLDLKYLYILDAGTNRIVILEKDGELLTQLTAEEFSHVKDFAVDEGEKKIYVLDQGAVFMIKF</sequence>
<feature type="transmembrane region" description="Helical" evidence="1">
    <location>
        <begin position="288"/>
        <end position="309"/>
    </location>
</feature>
<comment type="caution">
    <text evidence="2">The sequence shown here is derived from an EMBL/GenBank/DDBJ whole genome shotgun (WGS) entry which is preliminary data.</text>
</comment>
<dbReference type="SUPFAM" id="SSF81606">
    <property type="entry name" value="PP2C-like"/>
    <property type="match status" value="1"/>
</dbReference>
<dbReference type="SUPFAM" id="SSF63825">
    <property type="entry name" value="YWTD domain"/>
    <property type="match status" value="1"/>
</dbReference>
<protein>
    <recommendedName>
        <fullName evidence="4">PPM-type phosphatase domain-containing protein</fullName>
    </recommendedName>
</protein>
<evidence type="ECO:0000256" key="1">
    <source>
        <dbReference type="SAM" id="Phobius"/>
    </source>
</evidence>
<dbReference type="AlphaFoldDB" id="A0A1G2A666"/>
<proteinExistence type="predicted"/>
<keyword evidence="1" id="KW-1133">Transmembrane helix</keyword>
<dbReference type="InterPro" id="IPR036457">
    <property type="entry name" value="PPM-type-like_dom_sf"/>
</dbReference>
<dbReference type="Proteomes" id="UP000178315">
    <property type="component" value="Unassembled WGS sequence"/>
</dbReference>
<dbReference type="InterPro" id="IPR011042">
    <property type="entry name" value="6-blade_b-propeller_TolB-like"/>
</dbReference>
<evidence type="ECO:0000313" key="2">
    <source>
        <dbReference type="EMBL" id="OGY72334.1"/>
    </source>
</evidence>
<gene>
    <name evidence="2" type="ORF">A3H61_03070</name>
</gene>
<evidence type="ECO:0008006" key="4">
    <source>
        <dbReference type="Google" id="ProtNLM"/>
    </source>
</evidence>
<accession>A0A1G2A666</accession>
<keyword evidence="1" id="KW-0812">Transmembrane</keyword>
<keyword evidence="1" id="KW-0472">Membrane</keyword>
<reference evidence="2 3" key="1">
    <citation type="journal article" date="2016" name="Nat. Commun.">
        <title>Thousands of microbial genomes shed light on interconnected biogeochemical processes in an aquifer system.</title>
        <authorList>
            <person name="Anantharaman K."/>
            <person name="Brown C.T."/>
            <person name="Hug L.A."/>
            <person name="Sharon I."/>
            <person name="Castelle C.J."/>
            <person name="Probst A.J."/>
            <person name="Thomas B.C."/>
            <person name="Singh A."/>
            <person name="Wilkins M.J."/>
            <person name="Karaoz U."/>
            <person name="Brodie E.L."/>
            <person name="Williams K.H."/>
            <person name="Hubbard S.S."/>
            <person name="Banfield J.F."/>
        </authorList>
    </citation>
    <scope>NUCLEOTIDE SEQUENCE [LARGE SCALE GENOMIC DNA]</scope>
</reference>
<name>A0A1G2A666_9BACT</name>